<name>A0A383ZTP8_BALAC</name>
<keyword evidence="6" id="KW-0560">Oxidoreductase</keyword>
<evidence type="ECO:0000256" key="3">
    <source>
        <dbReference type="ARBA" id="ARBA00023004"/>
    </source>
</evidence>
<dbReference type="RefSeq" id="XP_007178483.2">
    <property type="nucleotide sequence ID" value="XM_007178421.3"/>
</dbReference>
<gene>
    <name evidence="8" type="primary">IDO2</name>
</gene>
<dbReference type="Pfam" id="PF01231">
    <property type="entry name" value="IDO"/>
    <property type="match status" value="1"/>
</dbReference>
<dbReference type="AlphaFoldDB" id="A0A383ZTP8"/>
<feature type="binding site" description="proximal binding residue" evidence="5">
    <location>
        <position position="307"/>
    </location>
    <ligand>
        <name>heme b</name>
        <dbReference type="ChEBI" id="CHEBI:60344"/>
    </ligand>
    <ligandPart>
        <name>Fe</name>
        <dbReference type="ChEBI" id="CHEBI:18248"/>
    </ligandPart>
</feature>
<keyword evidence="3 5" id="KW-0408">Iron</keyword>
<reference evidence="8" key="1">
    <citation type="submission" date="2025-08" db="UniProtKB">
        <authorList>
            <consortium name="RefSeq"/>
        </authorList>
    </citation>
    <scope>IDENTIFICATION</scope>
</reference>
<evidence type="ECO:0000313" key="7">
    <source>
        <dbReference type="Proteomes" id="UP001652580"/>
    </source>
</evidence>
<protein>
    <recommendedName>
        <fullName evidence="6">Indoleamine 2,3-dioxygenase 2</fullName>
        <shortName evidence="6">IDO-2</shortName>
        <ecNumber evidence="6">1.13.11.-</ecNumber>
    </recommendedName>
</protein>
<dbReference type="GO" id="GO:0019441">
    <property type="term" value="P:L-tryptophan catabolic process to kynurenine"/>
    <property type="evidence" value="ECO:0007669"/>
    <property type="project" value="UniProtKB-UniRule"/>
</dbReference>
<dbReference type="PANTHER" id="PTHR28657:SF4">
    <property type="entry name" value="INDOLEAMINE 2,3-DIOXYGENASE 2"/>
    <property type="match status" value="1"/>
</dbReference>
<dbReference type="GO" id="GO:0034354">
    <property type="term" value="P:'de novo' NAD+ biosynthetic process from L-tryptophan"/>
    <property type="evidence" value="ECO:0007669"/>
    <property type="project" value="TreeGrafter"/>
</dbReference>
<dbReference type="GO" id="GO:0033754">
    <property type="term" value="F:indoleamine 2,3-dioxygenase activity"/>
    <property type="evidence" value="ECO:0007669"/>
    <property type="project" value="TreeGrafter"/>
</dbReference>
<dbReference type="GeneID" id="102999165"/>
<keyword evidence="6" id="KW-0223">Dioxygenase</keyword>
<dbReference type="GO" id="GO:0020037">
    <property type="term" value="F:heme binding"/>
    <property type="evidence" value="ECO:0007669"/>
    <property type="project" value="UniProtKB-UniRule"/>
</dbReference>
<evidence type="ECO:0000256" key="4">
    <source>
        <dbReference type="ARBA" id="ARBA00023079"/>
    </source>
</evidence>
<sequence length="367" mass="40760">MDPQSQNLKTAPPLTLGRFHISEDYGFLLPNPLKELPDYYRPWMEIANRLPHLIGSHQLRAQVNEVLPRTLALPLVEVSRNLGLPPILLHSDLVLANWATRNPGRPLEIRNLDPIFLFPGGESLRGFILVTVLVEKAAVPGIKALVQAVNAVLLPSPDSLLQALQRLRISIQDITRALGQMHDYVDPDIFYSVIRIFFSGWKDNPAMPAGLLYEGVSKEPLNYSGASAAQSSVLHAFDEFLGVRHSKESADFLHRMRDYMPPSHRAFIEEIHSTPSLRDHILSSGNSQLLTAHNQCVEALAALRSYHLAMVTKYLITAAPKAKGRRMSRLPGPPQALEERGTGGTAVVRFLKSVRDKTLEAILHQSG</sequence>
<dbReference type="GO" id="GO:0005737">
    <property type="term" value="C:cytoplasm"/>
    <property type="evidence" value="ECO:0007669"/>
    <property type="project" value="UniProtKB-UniRule"/>
</dbReference>
<dbReference type="InterPro" id="IPR037217">
    <property type="entry name" value="Trp/Indoleamine_2_3_dOase-like"/>
</dbReference>
<dbReference type="GO" id="GO:0002376">
    <property type="term" value="P:immune system process"/>
    <property type="evidence" value="ECO:0007669"/>
    <property type="project" value="UniProtKB-KW"/>
</dbReference>
<keyword evidence="4 6" id="KW-0823">Tryptophan catabolism</keyword>
<evidence type="ECO:0000256" key="6">
    <source>
        <dbReference type="RuleBase" id="RU369119"/>
    </source>
</evidence>
<evidence type="ECO:0000313" key="8">
    <source>
        <dbReference type="RefSeq" id="XP_007178483.2"/>
    </source>
</evidence>
<evidence type="ECO:0000256" key="1">
    <source>
        <dbReference type="ARBA" id="ARBA00007119"/>
    </source>
</evidence>
<dbReference type="SUPFAM" id="SSF140959">
    <property type="entry name" value="Indolic compounds 2,3-dioxygenase-like"/>
    <property type="match status" value="1"/>
</dbReference>
<dbReference type="Proteomes" id="UP001652580">
    <property type="component" value="Chromosome 21"/>
</dbReference>
<evidence type="ECO:0000256" key="5">
    <source>
        <dbReference type="PIRSR" id="PIRSR600898-1"/>
    </source>
</evidence>
<evidence type="ECO:0000256" key="2">
    <source>
        <dbReference type="ARBA" id="ARBA00022723"/>
    </source>
</evidence>
<comment type="similarity">
    <text evidence="1 6">Belongs to the indoleamine 2,3-dioxygenase family.</text>
</comment>
<accession>A0A383ZTP8</accession>
<keyword evidence="5 6" id="KW-0349">Heme</keyword>
<dbReference type="InterPro" id="IPR000898">
    <property type="entry name" value="Indolamine_dOase"/>
</dbReference>
<dbReference type="GO" id="GO:0004833">
    <property type="term" value="F:L-tryptophan 2,3-dioxygenase activity"/>
    <property type="evidence" value="ECO:0007669"/>
    <property type="project" value="TreeGrafter"/>
</dbReference>
<proteinExistence type="inferred from homology"/>
<keyword evidence="2 5" id="KW-0479">Metal-binding</keyword>
<dbReference type="PANTHER" id="PTHR28657">
    <property type="entry name" value="INDOLEAMINE 2,3-DIOXYGENASE"/>
    <property type="match status" value="1"/>
</dbReference>
<comment type="function">
    <text evidence="6">Catalyzes the first and rate limiting step of the catabolism of tryptophan along the kynurenine pathway. Involved in immune regulation.</text>
</comment>
<comment type="catalytic activity">
    <reaction evidence="6">
        <text>L-tryptophan + O2 = N-formyl-L-kynurenine</text>
        <dbReference type="Rhea" id="RHEA:24536"/>
        <dbReference type="ChEBI" id="CHEBI:15379"/>
        <dbReference type="ChEBI" id="CHEBI:57912"/>
        <dbReference type="ChEBI" id="CHEBI:58629"/>
    </reaction>
</comment>
<dbReference type="GO" id="GO:0046872">
    <property type="term" value="F:metal ion binding"/>
    <property type="evidence" value="ECO:0007669"/>
    <property type="project" value="UniProtKB-UniRule"/>
</dbReference>
<keyword evidence="7" id="KW-1185">Reference proteome</keyword>
<dbReference type="Gene3D" id="1.20.58.480">
    <property type="match status" value="1"/>
</dbReference>
<organism evidence="7 8">
    <name type="scientific">Balaenoptera acutorostrata</name>
    <name type="common">Common minke whale</name>
    <name type="synonym">Balaena rostrata</name>
    <dbReference type="NCBI Taxonomy" id="9767"/>
    <lineage>
        <taxon>Eukaryota</taxon>
        <taxon>Metazoa</taxon>
        <taxon>Chordata</taxon>
        <taxon>Craniata</taxon>
        <taxon>Vertebrata</taxon>
        <taxon>Euteleostomi</taxon>
        <taxon>Mammalia</taxon>
        <taxon>Eutheria</taxon>
        <taxon>Laurasiatheria</taxon>
        <taxon>Artiodactyla</taxon>
        <taxon>Whippomorpha</taxon>
        <taxon>Cetacea</taxon>
        <taxon>Mysticeti</taxon>
        <taxon>Balaenopteridae</taxon>
        <taxon>Balaenoptera</taxon>
    </lineage>
</organism>
<keyword evidence="6" id="KW-0391">Immunity</keyword>
<dbReference type="EC" id="1.13.11.-" evidence="6"/>
<dbReference type="CTD" id="169355"/>